<feature type="transmembrane region" description="Helical" evidence="1">
    <location>
        <begin position="130"/>
        <end position="149"/>
    </location>
</feature>
<dbReference type="InterPro" id="IPR003675">
    <property type="entry name" value="Rce1/LyrA-like_dom"/>
</dbReference>
<organism evidence="3 4">
    <name type="scientific">Eubacterium ruminantium</name>
    <dbReference type="NCBI Taxonomy" id="42322"/>
    <lineage>
        <taxon>Bacteria</taxon>
        <taxon>Bacillati</taxon>
        <taxon>Bacillota</taxon>
        <taxon>Clostridia</taxon>
        <taxon>Eubacteriales</taxon>
        <taxon>Eubacteriaceae</taxon>
        <taxon>Eubacterium</taxon>
    </lineage>
</organism>
<evidence type="ECO:0000313" key="3">
    <source>
        <dbReference type="EMBL" id="SKA03954.1"/>
    </source>
</evidence>
<dbReference type="RefSeq" id="WP_159444177.1">
    <property type="nucleotide sequence ID" value="NZ_FMTO01000021.1"/>
</dbReference>
<feature type="transmembrane region" description="Helical" evidence="1">
    <location>
        <begin position="161"/>
        <end position="178"/>
    </location>
</feature>
<feature type="transmembrane region" description="Helical" evidence="1">
    <location>
        <begin position="95"/>
        <end position="115"/>
    </location>
</feature>
<reference evidence="3 4" key="1">
    <citation type="submission" date="2017-02" db="EMBL/GenBank/DDBJ databases">
        <authorList>
            <person name="Peterson S.W."/>
        </authorList>
    </citation>
    <scope>NUCLEOTIDE SEQUENCE [LARGE SCALE GENOMIC DNA]</scope>
    <source>
        <strain evidence="3 4">ATCC 17233</strain>
    </source>
</reference>
<protein>
    <submittedName>
        <fullName evidence="3">CAAX protease self-immunity</fullName>
    </submittedName>
</protein>
<accession>A0A1T4QJU1</accession>
<dbReference type="GO" id="GO:0006508">
    <property type="term" value="P:proteolysis"/>
    <property type="evidence" value="ECO:0007669"/>
    <property type="project" value="UniProtKB-KW"/>
</dbReference>
<feature type="transmembrane region" description="Helical" evidence="1">
    <location>
        <begin position="208"/>
        <end position="227"/>
    </location>
</feature>
<keyword evidence="3" id="KW-0645">Protease</keyword>
<dbReference type="EMBL" id="FUXA01000021">
    <property type="protein sequence ID" value="SKA03954.1"/>
    <property type="molecule type" value="Genomic_DNA"/>
</dbReference>
<keyword evidence="1" id="KW-0812">Transmembrane</keyword>
<dbReference type="Pfam" id="PF02517">
    <property type="entry name" value="Rce1-like"/>
    <property type="match status" value="1"/>
</dbReference>
<dbReference type="GO" id="GO:0004175">
    <property type="term" value="F:endopeptidase activity"/>
    <property type="evidence" value="ECO:0007669"/>
    <property type="project" value="UniProtKB-ARBA"/>
</dbReference>
<name>A0A1T4QJU1_9FIRM</name>
<keyword evidence="1" id="KW-1133">Transmembrane helix</keyword>
<feature type="transmembrane region" description="Helical" evidence="1">
    <location>
        <begin position="12"/>
        <end position="33"/>
    </location>
</feature>
<proteinExistence type="predicted"/>
<evidence type="ECO:0000256" key="1">
    <source>
        <dbReference type="SAM" id="Phobius"/>
    </source>
</evidence>
<keyword evidence="3" id="KW-0378">Hydrolase</keyword>
<sequence>MKENDIKNAGKALTITTVLTLFIATFEMVNALRFYKPGMNLLDIASYVQANRWIFAFTFIFANLIIFPSALLLYKANGISLKKEIYEKETLGADILWGVILAIVASLLSLLSLPIYKGRTELAFVDDEKMGVGITILYVIALVFVSGICKEIYYRGFAKKFCGSVFGDMASLILFNMLFGLLDWYNFGYSFVLGLVCIFGYQKRKHMIVPMIIHGGVNLISIIYIIVMGGY</sequence>
<dbReference type="AlphaFoldDB" id="A0A1T4QJU1"/>
<keyword evidence="1" id="KW-0472">Membrane</keyword>
<feature type="domain" description="CAAX prenyl protease 2/Lysostaphin resistance protein A-like" evidence="2">
    <location>
        <begin position="135"/>
        <end position="220"/>
    </location>
</feature>
<evidence type="ECO:0000313" key="4">
    <source>
        <dbReference type="Proteomes" id="UP000189857"/>
    </source>
</evidence>
<keyword evidence="4" id="KW-1185">Reference proteome</keyword>
<feature type="transmembrane region" description="Helical" evidence="1">
    <location>
        <begin position="53"/>
        <end position="74"/>
    </location>
</feature>
<gene>
    <name evidence="3" type="ORF">SAMN02745110_02417</name>
</gene>
<dbReference type="GO" id="GO:0080120">
    <property type="term" value="P:CAAX-box protein maturation"/>
    <property type="evidence" value="ECO:0007669"/>
    <property type="project" value="UniProtKB-ARBA"/>
</dbReference>
<evidence type="ECO:0000259" key="2">
    <source>
        <dbReference type="Pfam" id="PF02517"/>
    </source>
</evidence>
<feature type="transmembrane region" description="Helical" evidence="1">
    <location>
        <begin position="184"/>
        <end position="201"/>
    </location>
</feature>
<dbReference type="Proteomes" id="UP000189857">
    <property type="component" value="Unassembled WGS sequence"/>
</dbReference>